<feature type="signal peptide" evidence="3">
    <location>
        <begin position="1"/>
        <end position="18"/>
    </location>
</feature>
<feature type="chain" id="PRO_5039955489" evidence="3">
    <location>
        <begin position="19"/>
        <end position="95"/>
    </location>
</feature>
<evidence type="ECO:0000313" key="5">
    <source>
        <dbReference type="Proteomes" id="UP000234681"/>
    </source>
</evidence>
<comment type="subcellular location">
    <subcellularLocation>
        <location evidence="1">Secreted</location>
    </subcellularLocation>
</comment>
<dbReference type="CTD" id="4246"/>
<name>A6HZZ8_RAT</name>
<dbReference type="CDD" id="cd00633">
    <property type="entry name" value="Secretoglobin"/>
    <property type="match status" value="1"/>
</dbReference>
<protein>
    <submittedName>
        <fullName evidence="4">RCG47810</fullName>
    </submittedName>
</protein>
<accession>A6HZZ8</accession>
<dbReference type="PROSITE" id="PS51311">
    <property type="entry name" value="SCGB"/>
    <property type="match status" value="1"/>
</dbReference>
<gene>
    <name evidence="6" type="primary">Scgb2a1</name>
    <name evidence="4" type="ORF">rCG_47810</name>
</gene>
<evidence type="ECO:0000313" key="4">
    <source>
        <dbReference type="EMBL" id="EDM12779.1"/>
    </source>
</evidence>
<dbReference type="RefSeq" id="NP_976078.1">
    <property type="nucleotide sequence ID" value="NM_203333.2"/>
</dbReference>
<keyword evidence="3" id="KW-0732">Signal</keyword>
<dbReference type="PANTHER" id="PTHR14037:SF4">
    <property type="entry name" value="MAMMAGLOBIN-B"/>
    <property type="match status" value="1"/>
</dbReference>
<dbReference type="SMR" id="A6HZZ8"/>
<dbReference type="PROSITE" id="PS51257">
    <property type="entry name" value="PROKAR_LIPOPROTEIN"/>
    <property type="match status" value="1"/>
</dbReference>
<dbReference type="EMBL" id="CH473953">
    <property type="protein sequence ID" value="EDM12779.1"/>
    <property type="molecule type" value="Genomic_DNA"/>
</dbReference>
<dbReference type="GO" id="GO:0005576">
    <property type="term" value="C:extracellular region"/>
    <property type="evidence" value="ECO:0007669"/>
    <property type="project" value="UniProtKB-SubCell"/>
</dbReference>
<dbReference type="Pfam" id="PF01099">
    <property type="entry name" value="Uteroglobin"/>
    <property type="match status" value="1"/>
</dbReference>
<dbReference type="InterPro" id="IPR016126">
    <property type="entry name" value="Secretoglobin"/>
</dbReference>
<organism evidence="4 5">
    <name type="scientific">Rattus norvegicus</name>
    <name type="common">Rat</name>
    <dbReference type="NCBI Taxonomy" id="10116"/>
    <lineage>
        <taxon>Eukaryota</taxon>
        <taxon>Metazoa</taxon>
        <taxon>Chordata</taxon>
        <taxon>Craniata</taxon>
        <taxon>Vertebrata</taxon>
        <taxon>Euteleostomi</taxon>
        <taxon>Mammalia</taxon>
        <taxon>Eutheria</taxon>
        <taxon>Euarchontoglires</taxon>
        <taxon>Glires</taxon>
        <taxon>Rodentia</taxon>
        <taxon>Myomorpha</taxon>
        <taxon>Muroidea</taxon>
        <taxon>Muridae</taxon>
        <taxon>Murinae</taxon>
        <taxon>Rattus</taxon>
    </lineage>
</organism>
<evidence type="ECO:0000256" key="1">
    <source>
        <dbReference type="ARBA" id="ARBA00004613"/>
    </source>
</evidence>
<evidence type="ECO:0000313" key="6">
    <source>
        <dbReference type="RGD" id="735031"/>
    </source>
</evidence>
<dbReference type="SUPFAM" id="SSF48201">
    <property type="entry name" value="Uteroglobin-like"/>
    <property type="match status" value="1"/>
</dbReference>
<dbReference type="Proteomes" id="UP000234681">
    <property type="component" value="Chromosome 1"/>
</dbReference>
<dbReference type="OMA" id="LPLYCFA"/>
<evidence type="ECO:0000256" key="3">
    <source>
        <dbReference type="SAM" id="SignalP"/>
    </source>
</evidence>
<dbReference type="GeneID" id="361725"/>
<proteinExistence type="predicted"/>
<evidence type="ECO:0000256" key="2">
    <source>
        <dbReference type="ARBA" id="ARBA00022525"/>
    </source>
</evidence>
<dbReference type="AlphaFoldDB" id="A6HZZ8"/>
<dbReference type="InterPro" id="IPR035960">
    <property type="entry name" value="Secretoglobin_sf"/>
</dbReference>
<keyword evidence="2" id="KW-0964">Secreted</keyword>
<sequence>MKLVFLFLLVTIPICCYASGSGCSILDEVIRGTINSTVTLHDYMKLVKPYVQDHFTEKAVKQFKQCFLDQTDKTLENVGVMMEAIFNSESCQQPS</sequence>
<dbReference type="KEGG" id="rno:361725"/>
<reference evidence="5" key="1">
    <citation type="submission" date="2005-09" db="EMBL/GenBank/DDBJ databases">
        <authorList>
            <person name="Mural R.J."/>
            <person name="Li P.W."/>
            <person name="Adams M.D."/>
            <person name="Amanatides P.G."/>
            <person name="Baden-Tillson H."/>
            <person name="Barnstead M."/>
            <person name="Chin S.H."/>
            <person name="Dew I."/>
            <person name="Evans C.A."/>
            <person name="Ferriera S."/>
            <person name="Flanigan M."/>
            <person name="Fosler C."/>
            <person name="Glodek A."/>
            <person name="Gu Z."/>
            <person name="Holt R.A."/>
            <person name="Jennings D."/>
            <person name="Kraft C.L."/>
            <person name="Lu F."/>
            <person name="Nguyen T."/>
            <person name="Nusskern D.R."/>
            <person name="Pfannkoch C.M."/>
            <person name="Sitter C."/>
            <person name="Sutton G.G."/>
            <person name="Venter J.C."/>
            <person name="Wang Z."/>
            <person name="Woodage T."/>
            <person name="Zheng X.H."/>
            <person name="Zhong F."/>
        </authorList>
    </citation>
    <scope>NUCLEOTIDE SEQUENCE [LARGE SCALE GENOMIC DNA]</scope>
    <source>
        <strain>BN</strain>
        <strain evidence="5">Sprague-Dawley</strain>
    </source>
</reference>
<dbReference type="OrthoDB" id="9741516at2759"/>
<dbReference type="PANTHER" id="PTHR14037">
    <property type="entry name" value="MAMMAGLOBIN-RELATED"/>
    <property type="match status" value="1"/>
</dbReference>
<dbReference type="RGD" id="735031">
    <property type="gene designation" value="Scgb2a1"/>
</dbReference>